<feature type="domain" description="Enoyl reductase (ER)" evidence="2">
    <location>
        <begin position="10"/>
        <end position="301"/>
    </location>
</feature>
<name>A0ABS2L041_9MICO</name>
<dbReference type="Proteomes" id="UP000776164">
    <property type="component" value="Unassembled WGS sequence"/>
</dbReference>
<sequence>MRAISFDTYGGTDVLRLTDDRPVPGIAPDEVLVRVRLAAVNPFDLKLRSGSMQKVIHPTFPLVPGSEMAGTVEQLGAEVSGIEVGDEVFGWATSGSYAEFAAARVVAKKPHALHWEAAASLPVAADAATRGLGLLHLVPHETLLIHGGAGVVGSLAVQLAVRADVTVIATCSSRDVDALRHLGAHPVLYGEGVFERVRELAPDGVDAVLDAAGAGVLPGSIELVGGTDRVVTLADPAAYALGVTFSSGSAKDQSAAVLDEVAALVVAGALVLPVARHFALADAAEAQDAVAAGGRRGKVLLDL</sequence>
<dbReference type="PANTHER" id="PTHR44154">
    <property type="entry name" value="QUINONE OXIDOREDUCTASE"/>
    <property type="match status" value="1"/>
</dbReference>
<reference evidence="3 4" key="1">
    <citation type="submission" date="2021-01" db="EMBL/GenBank/DDBJ databases">
        <title>Sequencing the genomes of 1000 actinobacteria strains.</title>
        <authorList>
            <person name="Klenk H.-P."/>
        </authorList>
    </citation>
    <scope>NUCLEOTIDE SEQUENCE [LARGE SCALE GENOMIC DNA]</scope>
    <source>
        <strain evidence="3 4">DSM 13057</strain>
    </source>
</reference>
<dbReference type="SMART" id="SM00829">
    <property type="entry name" value="PKS_ER"/>
    <property type="match status" value="1"/>
</dbReference>
<evidence type="ECO:0000256" key="1">
    <source>
        <dbReference type="ARBA" id="ARBA00022857"/>
    </source>
</evidence>
<dbReference type="InterPro" id="IPR013154">
    <property type="entry name" value="ADH-like_N"/>
</dbReference>
<accession>A0ABS2L041</accession>
<dbReference type="Pfam" id="PF08240">
    <property type="entry name" value="ADH_N"/>
    <property type="match status" value="1"/>
</dbReference>
<keyword evidence="1" id="KW-0521">NADP</keyword>
<dbReference type="SUPFAM" id="SSF51735">
    <property type="entry name" value="NAD(P)-binding Rossmann-fold domains"/>
    <property type="match status" value="1"/>
</dbReference>
<dbReference type="CDD" id="cd05289">
    <property type="entry name" value="MDR_like_2"/>
    <property type="match status" value="1"/>
</dbReference>
<evidence type="ECO:0000313" key="4">
    <source>
        <dbReference type="Proteomes" id="UP000776164"/>
    </source>
</evidence>
<evidence type="ECO:0000313" key="3">
    <source>
        <dbReference type="EMBL" id="MBM7470440.1"/>
    </source>
</evidence>
<dbReference type="PANTHER" id="PTHR44154:SF1">
    <property type="entry name" value="QUINONE OXIDOREDUCTASE"/>
    <property type="match status" value="1"/>
</dbReference>
<comment type="caution">
    <text evidence="3">The sequence shown here is derived from an EMBL/GenBank/DDBJ whole genome shotgun (WGS) entry which is preliminary data.</text>
</comment>
<dbReference type="RefSeq" id="WP_205106198.1">
    <property type="nucleotide sequence ID" value="NZ_BAAAHT010000001.1"/>
</dbReference>
<protein>
    <submittedName>
        <fullName evidence="3">NADPH:quinone reductase-like Zn-dependent oxidoreductase</fullName>
    </submittedName>
</protein>
<gene>
    <name evidence="3" type="ORF">JOE66_000074</name>
</gene>
<dbReference type="InterPro" id="IPR011032">
    <property type="entry name" value="GroES-like_sf"/>
</dbReference>
<keyword evidence="4" id="KW-1185">Reference proteome</keyword>
<dbReference type="Gene3D" id="3.90.180.10">
    <property type="entry name" value="Medium-chain alcohol dehydrogenases, catalytic domain"/>
    <property type="match status" value="1"/>
</dbReference>
<dbReference type="Gene3D" id="3.40.50.720">
    <property type="entry name" value="NAD(P)-binding Rossmann-like Domain"/>
    <property type="match status" value="1"/>
</dbReference>
<dbReference type="InterPro" id="IPR020843">
    <property type="entry name" value="ER"/>
</dbReference>
<dbReference type="SUPFAM" id="SSF50129">
    <property type="entry name" value="GroES-like"/>
    <property type="match status" value="1"/>
</dbReference>
<dbReference type="InterPro" id="IPR051603">
    <property type="entry name" value="Zinc-ADH_QOR/CCCR"/>
</dbReference>
<organism evidence="3 4">
    <name type="scientific">Subtercola frigoramans</name>
    <dbReference type="NCBI Taxonomy" id="120298"/>
    <lineage>
        <taxon>Bacteria</taxon>
        <taxon>Bacillati</taxon>
        <taxon>Actinomycetota</taxon>
        <taxon>Actinomycetes</taxon>
        <taxon>Micrococcales</taxon>
        <taxon>Microbacteriaceae</taxon>
        <taxon>Subtercola</taxon>
    </lineage>
</organism>
<evidence type="ECO:0000259" key="2">
    <source>
        <dbReference type="SMART" id="SM00829"/>
    </source>
</evidence>
<dbReference type="EMBL" id="JAFBBU010000001">
    <property type="protein sequence ID" value="MBM7470440.1"/>
    <property type="molecule type" value="Genomic_DNA"/>
</dbReference>
<dbReference type="Pfam" id="PF13602">
    <property type="entry name" value="ADH_zinc_N_2"/>
    <property type="match status" value="1"/>
</dbReference>
<dbReference type="InterPro" id="IPR036291">
    <property type="entry name" value="NAD(P)-bd_dom_sf"/>
</dbReference>
<proteinExistence type="predicted"/>